<evidence type="ECO:0000256" key="1">
    <source>
        <dbReference type="ARBA" id="ARBA00004651"/>
    </source>
</evidence>
<feature type="transmembrane region" description="Helical" evidence="8">
    <location>
        <begin position="647"/>
        <end position="668"/>
    </location>
</feature>
<feature type="transmembrane region" description="Helical" evidence="8">
    <location>
        <begin position="127"/>
        <end position="148"/>
    </location>
</feature>
<dbReference type="OrthoDB" id="5062115at2759"/>
<dbReference type="InterPro" id="IPR002350">
    <property type="entry name" value="Kazal_dom"/>
</dbReference>
<comment type="similarity">
    <text evidence="2 8">Belongs to the organo anion transporter (TC 2.A.60) family.</text>
</comment>
<keyword evidence="13" id="KW-1185">Reference proteome</keyword>
<dbReference type="Gene3D" id="1.20.1250.20">
    <property type="entry name" value="MFS general substrate transporter like domains"/>
    <property type="match status" value="1"/>
</dbReference>
<evidence type="ECO:0000256" key="7">
    <source>
        <dbReference type="ARBA" id="ARBA00023157"/>
    </source>
</evidence>
<name>A0A8C9UXW5_SCLFO</name>
<dbReference type="PROSITE" id="PS50850">
    <property type="entry name" value="MFS"/>
    <property type="match status" value="1"/>
</dbReference>
<dbReference type="Pfam" id="PF03137">
    <property type="entry name" value="OATP"/>
    <property type="match status" value="1"/>
</dbReference>
<dbReference type="InterPro" id="IPR004156">
    <property type="entry name" value="OATP"/>
</dbReference>
<dbReference type="SUPFAM" id="SSF100895">
    <property type="entry name" value="Kazal-type serine protease inhibitors"/>
    <property type="match status" value="1"/>
</dbReference>
<comment type="subcellular location">
    <subcellularLocation>
        <location evidence="1 8">Cell membrane</location>
        <topology evidence="1 8">Multi-pass membrane protein</topology>
    </subcellularLocation>
</comment>
<dbReference type="Pfam" id="PF07648">
    <property type="entry name" value="Kazal_2"/>
    <property type="match status" value="1"/>
</dbReference>
<evidence type="ECO:0000256" key="4">
    <source>
        <dbReference type="ARBA" id="ARBA00022692"/>
    </source>
</evidence>
<dbReference type="InterPro" id="IPR020846">
    <property type="entry name" value="MFS_dom"/>
</dbReference>
<dbReference type="PANTHER" id="PTHR11388">
    <property type="entry name" value="ORGANIC ANION TRANSPORTER"/>
    <property type="match status" value="1"/>
</dbReference>
<evidence type="ECO:0000313" key="13">
    <source>
        <dbReference type="Proteomes" id="UP000694397"/>
    </source>
</evidence>
<protein>
    <recommendedName>
        <fullName evidence="8">Solute carrier organic anion transporter family member</fullName>
    </recommendedName>
</protein>
<dbReference type="NCBIfam" id="TIGR00805">
    <property type="entry name" value="oat"/>
    <property type="match status" value="1"/>
</dbReference>
<gene>
    <name evidence="12" type="primary">LOC108931350</name>
</gene>
<keyword evidence="3" id="KW-1003">Cell membrane</keyword>
<dbReference type="Ensembl" id="ENSSFOT00015004106.2">
    <property type="protein sequence ID" value="ENSSFOP00015004042.1"/>
    <property type="gene ID" value="ENSSFOG00015002658.2"/>
</dbReference>
<reference evidence="12 13" key="1">
    <citation type="submission" date="2019-04" db="EMBL/GenBank/DDBJ databases">
        <authorList>
            <consortium name="Wellcome Sanger Institute Data Sharing"/>
        </authorList>
    </citation>
    <scope>NUCLEOTIDE SEQUENCE [LARGE SCALE GENOMIC DNA]</scope>
</reference>
<evidence type="ECO:0000256" key="9">
    <source>
        <dbReference type="SAM" id="MobiDB-lite"/>
    </source>
</evidence>
<dbReference type="GeneTree" id="ENSGT01150000286901"/>
<evidence type="ECO:0000256" key="8">
    <source>
        <dbReference type="RuleBase" id="RU362056"/>
    </source>
</evidence>
<evidence type="ECO:0000313" key="12">
    <source>
        <dbReference type="Ensembl" id="ENSSFOP00015004042.1"/>
    </source>
</evidence>
<sequence length="715" mass="78767">MRILNQPVLPNELVFGPPALDIMTAEDILQNVSEVPAMANSKEDPESTVRKKCCAPNIKMFIGVLAMTYFSKSMSGSYMKSTITQIERRFEIPSSTVGIIDCSFEMGNLLVITVVSYFGAKFHRPKIIGAGSFLMALGTMIMATPHFFMGRYKYESMAQSSQEGVLGNMSIGSPCSPSLENTVKQHIPGCERGGEEGSPMWIIVLLGNMLRGIGEATITPLGVSFIDDNARPENAAFYIGCLHTIAVIGPLFGYSLGSLCARLYVDIGFVNMDSLTITMQDSRWVGAWWLGFLVAGSFNLLTSLPYWFLPRELPEDGTLKPQLCNDQSHPSNPPMHQHKPGILQIAKEFLPSLKRTFTNKLFMLYLVANVFMFNGFVIIITYTPKYFEQQYGQSASTANFLIGITCMPAVSLGIFFSGIIMKRFKLDLLGAAKVGFVASVSGFLCTMPYFLLSCKNANVAGLTTPYLGDDNLAFPASGVLSSCNAACRCPEDQWDPVCALKDITYVSPCFAGCNSTKGFGKNMTFHGCKCVLSAGERAEDPAVTLGQCPREEKCSKMFYIYLGIQSLSFFIFSLGSTPLFIICLRSVEPELKSLSVGICMLVLRVLGGIPAPIYFGALIDSTCLKWGRRKCGGRGACRMYSIQTFRFLFLGMSSSLRLIGYTFLWMAITQIKKRMEQQKNELPSNDLELQLSLKESQKHNSNCSVNTEDKDTALE</sequence>
<dbReference type="AlphaFoldDB" id="A0A8C9UXW5"/>
<feature type="transmembrane region" description="Helical" evidence="8">
    <location>
        <begin position="558"/>
        <end position="584"/>
    </location>
</feature>
<comment type="caution">
    <text evidence="8">Lacks conserved residue(s) required for the propagation of feature annotation.</text>
</comment>
<feature type="transmembrane region" description="Helical" evidence="8">
    <location>
        <begin position="285"/>
        <end position="309"/>
    </location>
</feature>
<dbReference type="PROSITE" id="PS51465">
    <property type="entry name" value="KAZAL_2"/>
    <property type="match status" value="1"/>
</dbReference>
<feature type="region of interest" description="Disordered" evidence="9">
    <location>
        <begin position="696"/>
        <end position="715"/>
    </location>
</feature>
<evidence type="ECO:0000256" key="6">
    <source>
        <dbReference type="ARBA" id="ARBA00023136"/>
    </source>
</evidence>
<dbReference type="GO" id="GO:0016323">
    <property type="term" value="C:basolateral plasma membrane"/>
    <property type="evidence" value="ECO:0007669"/>
    <property type="project" value="TreeGrafter"/>
</dbReference>
<keyword evidence="6 8" id="KW-0472">Membrane</keyword>
<evidence type="ECO:0000256" key="2">
    <source>
        <dbReference type="ARBA" id="ARBA00009657"/>
    </source>
</evidence>
<evidence type="ECO:0000259" key="10">
    <source>
        <dbReference type="PROSITE" id="PS50850"/>
    </source>
</evidence>
<keyword evidence="8" id="KW-0813">Transport</keyword>
<feature type="transmembrane region" description="Helical" evidence="8">
    <location>
        <begin position="596"/>
        <end position="619"/>
    </location>
</feature>
<keyword evidence="5 8" id="KW-1133">Transmembrane helix</keyword>
<keyword evidence="4 8" id="KW-0812">Transmembrane</keyword>
<dbReference type="GO" id="GO:0006811">
    <property type="term" value="P:monoatomic ion transport"/>
    <property type="evidence" value="ECO:0007669"/>
    <property type="project" value="UniProtKB-KW"/>
</dbReference>
<feature type="transmembrane region" description="Helical" evidence="8">
    <location>
        <begin position="235"/>
        <end position="265"/>
    </location>
</feature>
<evidence type="ECO:0000256" key="5">
    <source>
        <dbReference type="ARBA" id="ARBA00022989"/>
    </source>
</evidence>
<accession>A0A8C9UXW5</accession>
<dbReference type="KEGG" id="sfm:108931350"/>
<dbReference type="GO" id="GO:0043252">
    <property type="term" value="P:sodium-independent organic anion transport"/>
    <property type="evidence" value="ECO:0007669"/>
    <property type="project" value="TreeGrafter"/>
</dbReference>
<feature type="domain" description="Kazal-like" evidence="11">
    <location>
        <begin position="477"/>
        <end position="532"/>
    </location>
</feature>
<organism evidence="12 13">
    <name type="scientific">Scleropages formosus</name>
    <name type="common">Asian bonytongue</name>
    <name type="synonym">Osteoglossum formosum</name>
    <dbReference type="NCBI Taxonomy" id="113540"/>
    <lineage>
        <taxon>Eukaryota</taxon>
        <taxon>Metazoa</taxon>
        <taxon>Chordata</taxon>
        <taxon>Craniata</taxon>
        <taxon>Vertebrata</taxon>
        <taxon>Euteleostomi</taxon>
        <taxon>Actinopterygii</taxon>
        <taxon>Neopterygii</taxon>
        <taxon>Teleostei</taxon>
        <taxon>Osteoglossocephala</taxon>
        <taxon>Osteoglossomorpha</taxon>
        <taxon>Osteoglossiformes</taxon>
        <taxon>Osteoglossidae</taxon>
        <taxon>Scleropages</taxon>
    </lineage>
</organism>
<reference evidence="12" key="3">
    <citation type="submission" date="2025-09" db="UniProtKB">
        <authorList>
            <consortium name="Ensembl"/>
        </authorList>
    </citation>
    <scope>IDENTIFICATION</scope>
</reference>
<dbReference type="GO" id="GO:0015347">
    <property type="term" value="F:sodium-independent organic anion transmembrane transporter activity"/>
    <property type="evidence" value="ECO:0007669"/>
    <property type="project" value="TreeGrafter"/>
</dbReference>
<dbReference type="RefSeq" id="XP_018602596.1">
    <property type="nucleotide sequence ID" value="XM_018747080.2"/>
</dbReference>
<feature type="transmembrane region" description="Helical" evidence="8">
    <location>
        <begin position="361"/>
        <end position="380"/>
    </location>
</feature>
<dbReference type="SUPFAM" id="SSF103473">
    <property type="entry name" value="MFS general substrate transporter"/>
    <property type="match status" value="1"/>
</dbReference>
<feature type="transmembrane region" description="Helical" evidence="8">
    <location>
        <begin position="400"/>
        <end position="421"/>
    </location>
</feature>
<keyword evidence="7" id="KW-1015">Disulfide bond</keyword>
<dbReference type="GeneID" id="108931350"/>
<dbReference type="InterPro" id="IPR036259">
    <property type="entry name" value="MFS_trans_sf"/>
</dbReference>
<proteinExistence type="inferred from homology"/>
<dbReference type="InterPro" id="IPR036058">
    <property type="entry name" value="Kazal_dom_sf"/>
</dbReference>
<feature type="domain" description="Major facilitator superfamily (MFS) profile" evidence="10">
    <location>
        <begin position="61"/>
        <end position="672"/>
    </location>
</feature>
<keyword evidence="8" id="KW-0406">Ion transport</keyword>
<dbReference type="Proteomes" id="UP000694397">
    <property type="component" value="Chromosome 2"/>
</dbReference>
<evidence type="ECO:0000259" key="11">
    <source>
        <dbReference type="PROSITE" id="PS51465"/>
    </source>
</evidence>
<dbReference type="PANTHER" id="PTHR11388:SF133">
    <property type="entry name" value="SOLUTE CARRIER ORGANIC ANION TRANSPORTER FAMILY MEMBER"/>
    <property type="match status" value="1"/>
</dbReference>
<evidence type="ECO:0000256" key="3">
    <source>
        <dbReference type="ARBA" id="ARBA00022475"/>
    </source>
</evidence>
<reference evidence="12" key="2">
    <citation type="submission" date="2025-08" db="UniProtKB">
        <authorList>
            <consortium name="Ensembl"/>
        </authorList>
    </citation>
    <scope>IDENTIFICATION</scope>
</reference>